<dbReference type="Proteomes" id="UP000183940">
    <property type="component" value="Unassembled WGS sequence"/>
</dbReference>
<accession>A0A1L9QK51</accession>
<dbReference type="AlphaFoldDB" id="A0A1L9QK51"/>
<proteinExistence type="predicted"/>
<evidence type="ECO:0000313" key="2">
    <source>
        <dbReference type="Proteomes" id="UP000183940"/>
    </source>
</evidence>
<reference evidence="1" key="1">
    <citation type="submission" date="2016-10" db="EMBL/GenBank/DDBJ databases">
        <title>CRISPR-Cas defence system in Roseofilum reptotaenium: evidence of a bacteriophage-cyanobacterium arms race in the coral black band disease.</title>
        <authorList>
            <person name="Buerger P."/>
            <person name="Wood-Charlson E.M."/>
            <person name="Weynberg K.D."/>
            <person name="Willis B."/>
            <person name="Van Oppen M.J."/>
        </authorList>
    </citation>
    <scope>NUCLEOTIDE SEQUENCE [LARGE SCALE GENOMIC DNA]</scope>
    <source>
        <strain evidence="1">AO1-A</strain>
    </source>
</reference>
<dbReference type="EMBL" id="MLAW01000072">
    <property type="protein sequence ID" value="OJJ15235.1"/>
    <property type="molecule type" value="Genomic_DNA"/>
</dbReference>
<gene>
    <name evidence="1" type="ORF">BI308_24530</name>
</gene>
<protein>
    <submittedName>
        <fullName evidence="1">Uncharacterized protein</fullName>
    </submittedName>
</protein>
<sequence length="69" mass="7667">MAVGIKADSVALTNEAFLDRAYRVKIILVLGLHWQTKPIVLIAIALLNHPVNLHIFPPDTAKSLQTPIW</sequence>
<name>A0A1L9QK51_9CYAN</name>
<comment type="caution">
    <text evidence="1">The sequence shown here is derived from an EMBL/GenBank/DDBJ whole genome shotgun (WGS) entry which is preliminary data.</text>
</comment>
<keyword evidence="2" id="KW-1185">Reference proteome</keyword>
<evidence type="ECO:0000313" key="1">
    <source>
        <dbReference type="EMBL" id="OJJ15235.1"/>
    </source>
</evidence>
<organism evidence="1 2">
    <name type="scientific">Roseofilum reptotaenium AO1-A</name>
    <dbReference type="NCBI Taxonomy" id="1925591"/>
    <lineage>
        <taxon>Bacteria</taxon>
        <taxon>Bacillati</taxon>
        <taxon>Cyanobacteriota</taxon>
        <taxon>Cyanophyceae</taxon>
        <taxon>Desertifilales</taxon>
        <taxon>Desertifilaceae</taxon>
        <taxon>Roseofilum</taxon>
    </lineage>
</organism>